<dbReference type="AlphaFoldDB" id="A0A811Q031"/>
<dbReference type="EMBL" id="CAJGYO010000008">
    <property type="protein sequence ID" value="CAD6252278.1"/>
    <property type="molecule type" value="Genomic_DNA"/>
</dbReference>
<dbReference type="GO" id="GO:0016491">
    <property type="term" value="F:oxidoreductase activity"/>
    <property type="evidence" value="ECO:0007669"/>
    <property type="project" value="UniProtKB-KW"/>
</dbReference>
<dbReference type="Proteomes" id="UP000604825">
    <property type="component" value="Unassembled WGS sequence"/>
</dbReference>
<comment type="caution">
    <text evidence="8">The sequence shown here is derived from an EMBL/GenBank/DDBJ whole genome shotgun (WGS) entry which is preliminary data.</text>
</comment>
<evidence type="ECO:0000256" key="5">
    <source>
        <dbReference type="RuleBase" id="RU003682"/>
    </source>
</evidence>
<dbReference type="FunFam" id="2.60.120.330:FF:000070">
    <property type="entry name" value="2-oxoglutarate (2OG) and Fe(II)-dependent oxygenase superfamily protein"/>
    <property type="match status" value="1"/>
</dbReference>
<evidence type="ECO:0000313" key="8">
    <source>
        <dbReference type="EMBL" id="CAD6252278.1"/>
    </source>
</evidence>
<comment type="similarity">
    <text evidence="5">Belongs to the iron/ascorbate-dependent oxidoreductase family.</text>
</comment>
<evidence type="ECO:0000256" key="4">
    <source>
        <dbReference type="ARBA" id="ARBA00023004"/>
    </source>
</evidence>
<evidence type="ECO:0000256" key="3">
    <source>
        <dbReference type="ARBA" id="ARBA00023002"/>
    </source>
</evidence>
<dbReference type="Pfam" id="PF03171">
    <property type="entry name" value="2OG-FeII_Oxy"/>
    <property type="match status" value="1"/>
</dbReference>
<dbReference type="PANTHER" id="PTHR47990">
    <property type="entry name" value="2-OXOGLUTARATE (2OG) AND FE(II)-DEPENDENT OXYGENASE SUPERFAMILY PROTEIN-RELATED"/>
    <property type="match status" value="1"/>
</dbReference>
<evidence type="ECO:0000256" key="2">
    <source>
        <dbReference type="ARBA" id="ARBA00022723"/>
    </source>
</evidence>
<accession>A0A811Q031</accession>
<feature type="compositionally biased region" description="Basic and acidic residues" evidence="6">
    <location>
        <begin position="326"/>
        <end position="358"/>
    </location>
</feature>
<dbReference type="Pfam" id="PF14226">
    <property type="entry name" value="DIOX_N"/>
    <property type="match status" value="1"/>
</dbReference>
<reference evidence="8" key="1">
    <citation type="submission" date="2020-10" db="EMBL/GenBank/DDBJ databases">
        <authorList>
            <person name="Han B."/>
            <person name="Lu T."/>
            <person name="Zhao Q."/>
            <person name="Huang X."/>
            <person name="Zhao Y."/>
        </authorList>
    </citation>
    <scope>NUCLEOTIDE SEQUENCE</scope>
</reference>
<keyword evidence="2 5" id="KW-0479">Metal-binding</keyword>
<dbReference type="Gene3D" id="2.60.120.330">
    <property type="entry name" value="B-lactam Antibiotic, Isopenicillin N Synthase, Chain"/>
    <property type="match status" value="2"/>
</dbReference>
<feature type="domain" description="Fe2OG dioxygenase" evidence="7">
    <location>
        <begin position="195"/>
        <end position="297"/>
    </location>
</feature>
<organism evidence="8 9">
    <name type="scientific">Miscanthus lutarioriparius</name>
    <dbReference type="NCBI Taxonomy" id="422564"/>
    <lineage>
        <taxon>Eukaryota</taxon>
        <taxon>Viridiplantae</taxon>
        <taxon>Streptophyta</taxon>
        <taxon>Embryophyta</taxon>
        <taxon>Tracheophyta</taxon>
        <taxon>Spermatophyta</taxon>
        <taxon>Magnoliopsida</taxon>
        <taxon>Liliopsida</taxon>
        <taxon>Poales</taxon>
        <taxon>Poaceae</taxon>
        <taxon>PACMAD clade</taxon>
        <taxon>Panicoideae</taxon>
        <taxon>Andropogonodae</taxon>
        <taxon>Andropogoneae</taxon>
        <taxon>Saccharinae</taxon>
        <taxon>Miscanthus</taxon>
    </lineage>
</organism>
<keyword evidence="4 5" id="KW-0408">Iron</keyword>
<sequence>MASPSPLLQLPARVEALSGLSAIPLEYVRPADERAGLGDAFDLACTHANDHTAPRIPVVDISPFLDATSSQQQRDACVEAVRAAADDWGVMHIAGHGIPAELMDRLRAAGAVFFSLPIQDKEAYANDPAAGRLQGYGSRLATNTSGQREWEDYLFHLVQPDGLADHALWPAHPPNYVPATRDFEAGDEHEQKQQDLDLLLQFKINYYPRCPQPELAIGVEAHTDVSALSFILHNGVPGLQVLHGGRWVTARDEPGTIIVHVGDALEILSNGRYTSVLHRGLVNREAVRISWVVFAEPPPDAVVLRPLPELVTADQPARFTPRTFKEHLDSKLFKKKQQEQQKAKEEEYGNGVHHHDEPLPQTQTN</sequence>
<dbReference type="InterPro" id="IPR044861">
    <property type="entry name" value="IPNS-like_FE2OG_OXY"/>
</dbReference>
<evidence type="ECO:0000256" key="1">
    <source>
        <dbReference type="ARBA" id="ARBA00001961"/>
    </source>
</evidence>
<keyword evidence="9" id="KW-1185">Reference proteome</keyword>
<dbReference type="InterPro" id="IPR050231">
    <property type="entry name" value="Iron_ascorbate_oxido_reductase"/>
</dbReference>
<comment type="cofactor">
    <cofactor evidence="1">
        <name>L-ascorbate</name>
        <dbReference type="ChEBI" id="CHEBI:38290"/>
    </cofactor>
</comment>
<gene>
    <name evidence="8" type="ORF">NCGR_LOCUS36001</name>
</gene>
<dbReference type="InterPro" id="IPR026992">
    <property type="entry name" value="DIOX_N"/>
</dbReference>
<dbReference type="InterPro" id="IPR005123">
    <property type="entry name" value="Oxoglu/Fe-dep_dioxygenase_dom"/>
</dbReference>
<evidence type="ECO:0000256" key="6">
    <source>
        <dbReference type="SAM" id="MobiDB-lite"/>
    </source>
</evidence>
<feature type="region of interest" description="Disordered" evidence="6">
    <location>
        <begin position="326"/>
        <end position="365"/>
    </location>
</feature>
<dbReference type="GO" id="GO:0046872">
    <property type="term" value="F:metal ion binding"/>
    <property type="evidence" value="ECO:0007669"/>
    <property type="project" value="UniProtKB-KW"/>
</dbReference>
<keyword evidence="3 5" id="KW-0560">Oxidoreductase</keyword>
<dbReference type="InterPro" id="IPR027443">
    <property type="entry name" value="IPNS-like_sf"/>
</dbReference>
<dbReference type="OrthoDB" id="288590at2759"/>
<name>A0A811Q031_9POAL</name>
<evidence type="ECO:0000259" key="7">
    <source>
        <dbReference type="PROSITE" id="PS51471"/>
    </source>
</evidence>
<proteinExistence type="inferred from homology"/>
<dbReference type="SUPFAM" id="SSF51197">
    <property type="entry name" value="Clavaminate synthase-like"/>
    <property type="match status" value="1"/>
</dbReference>
<evidence type="ECO:0000313" key="9">
    <source>
        <dbReference type="Proteomes" id="UP000604825"/>
    </source>
</evidence>
<protein>
    <recommendedName>
        <fullName evidence="7">Fe2OG dioxygenase domain-containing protein</fullName>
    </recommendedName>
</protein>
<dbReference type="PROSITE" id="PS51471">
    <property type="entry name" value="FE2OG_OXY"/>
    <property type="match status" value="1"/>
</dbReference>